<name>A0ACD5YTL3_AVESA</name>
<dbReference type="Proteomes" id="UP001732700">
    <property type="component" value="Chromosome 6A"/>
</dbReference>
<protein>
    <submittedName>
        <fullName evidence="1">Uncharacterized protein</fullName>
    </submittedName>
</protein>
<accession>A0ACD5YTL3</accession>
<evidence type="ECO:0000313" key="2">
    <source>
        <dbReference type="Proteomes" id="UP001732700"/>
    </source>
</evidence>
<reference evidence="1" key="1">
    <citation type="submission" date="2021-05" db="EMBL/GenBank/DDBJ databases">
        <authorList>
            <person name="Scholz U."/>
            <person name="Mascher M."/>
            <person name="Fiebig A."/>
        </authorList>
    </citation>
    <scope>NUCLEOTIDE SEQUENCE [LARGE SCALE GENOMIC DNA]</scope>
</reference>
<reference evidence="1" key="2">
    <citation type="submission" date="2025-09" db="UniProtKB">
        <authorList>
            <consortium name="EnsemblPlants"/>
        </authorList>
    </citation>
    <scope>IDENTIFICATION</scope>
</reference>
<organism evidence="1 2">
    <name type="scientific">Avena sativa</name>
    <name type="common">Oat</name>
    <dbReference type="NCBI Taxonomy" id="4498"/>
    <lineage>
        <taxon>Eukaryota</taxon>
        <taxon>Viridiplantae</taxon>
        <taxon>Streptophyta</taxon>
        <taxon>Embryophyta</taxon>
        <taxon>Tracheophyta</taxon>
        <taxon>Spermatophyta</taxon>
        <taxon>Magnoliopsida</taxon>
        <taxon>Liliopsida</taxon>
        <taxon>Poales</taxon>
        <taxon>Poaceae</taxon>
        <taxon>BOP clade</taxon>
        <taxon>Pooideae</taxon>
        <taxon>Poodae</taxon>
        <taxon>Poeae</taxon>
        <taxon>Poeae Chloroplast Group 1 (Aveneae type)</taxon>
        <taxon>Aveninae</taxon>
        <taxon>Avena</taxon>
    </lineage>
</organism>
<sequence>MHQGVHVELRPLLLQALLVRLHRLTGCRPATSRRRLPLPRPRATWTAPPSLQRHEGPLLSPTSPGPARARAHLPPVERPRPASMAVAKPLHVLLHAKGPCVPLLVVLSVARQVFEKITERDSDSKTQLHGSSYHRRLWHPSAPPSAPNSEPSPDLAPTLCTSPLFFHPGGELLYLPYVRRSGMRRCRGGPTRRGGATTGCPNTAVKNIQRHPSSCCEREQVREHGQVLELQLKHSPPMLQPVAHLATINVGGVFFSNDGSWFCYLGFRILLWMCFVQILSMNSDDVSGEICCFCYTNIIFRYICFAIFVQCFCYEVSGEEDRAKTWMSKNRLSAKRLLTLAKGLNPEKRAVIASKSAFRSYLDVSPFRIPSGLIDYIALHTDPNLREYKTRKNIMVFTRDMVRKVFGIRCGNKPVELLNKNDPRELRDIYKAGSTRAKIATAVALLESCANTDEATIIRTWDLLCLALVVAPKNSNNISIEYLASMVDPTKIDEYAWDEHLLDLAMAQVDHIRKQKAMPLKLTKGDSKYEFWITVPFAFLGISYMDHLSFPRNCDHVFNKSLPIVCFVTNIDFDFVVEHDLELKILNNTTVFVSPLSETPYKTDLGNEQVNEAPPAHTLNESEVNLSASLNEWLVFPSSQELEVPARFKHLAEKHKVFWASDVETTMKNLAVGLKRMHSQRMAALLVDIDAQLKDGAGPSIVFPADAGLDNEEERENVFEEQEPFDGLNKSVDVEASVYAAKEDVAEARRDEAKEDDTEAIEYEAKENEAAAIRDEKKQESELQTHVHILDMPQSAVVLDSSPMGGIDVPEQQPVDSPVTSPRRHEPSPCPAHIDPEAWNRAPEAPGFELFSQDSDDVEGDADKVAAGIPAVEVPDSAPSVAAETPSVVDRTEPCVVPIDSSAKGDGSSGMVTHEKKTRFKRAAKEELTPPKSKKIKVSKDQDEIYTRRCFVQIGRYFCTYKGFKESLKPRAFLSTEVMDVWIEKFNHEAMIIYKNSSRQKRRYAFTHNIVEKLVSDPKTFNTTTCLDEFNDQCAKYKILKCGILYFPTVRNEHWAVPTVNIMMKQYHIFDSMKLDKGAGLLDELARNLFLNFTTLVDASKLAPKLAKDMELYLLKTPDHPHQVTLFDCGFFGILFMENFNGKVMAEFDNNYCPDLRRTLAADLIEARENQDSVKKLMEEELNPK</sequence>
<dbReference type="EnsemblPlants" id="AVESA.00010b.r2.6AG1025210.1">
    <property type="protein sequence ID" value="AVESA.00010b.r2.6AG1025210.1.CDS"/>
    <property type="gene ID" value="AVESA.00010b.r2.6AG1025210"/>
</dbReference>
<keyword evidence="2" id="KW-1185">Reference proteome</keyword>
<proteinExistence type="predicted"/>
<evidence type="ECO:0000313" key="1">
    <source>
        <dbReference type="EnsemblPlants" id="AVESA.00010b.r2.6AG1025210.1.CDS"/>
    </source>
</evidence>